<evidence type="ECO:0000313" key="2">
    <source>
        <dbReference type="Proteomes" id="UP000242915"/>
    </source>
</evidence>
<name>A0A239A7W5_9PSED</name>
<evidence type="ECO:0000313" key="1">
    <source>
        <dbReference type="EMBL" id="SNR91756.1"/>
    </source>
</evidence>
<reference evidence="2" key="1">
    <citation type="submission" date="2017-06" db="EMBL/GenBank/DDBJ databases">
        <authorList>
            <person name="Varghese N."/>
            <person name="Submissions S."/>
        </authorList>
    </citation>
    <scope>NUCLEOTIDE SEQUENCE [LARGE SCALE GENOMIC DNA]</scope>
    <source>
        <strain evidence="2">CIP 108523</strain>
    </source>
</reference>
<proteinExistence type="predicted"/>
<dbReference type="AlphaFoldDB" id="A0A239A7W5"/>
<gene>
    <name evidence="1" type="ORF">SAMN05216255_0977</name>
</gene>
<dbReference type="EMBL" id="FZOG01000001">
    <property type="protein sequence ID" value="SNR91756.1"/>
    <property type="molecule type" value="Genomic_DNA"/>
</dbReference>
<keyword evidence="2" id="KW-1185">Reference proteome</keyword>
<organism evidence="1 2">
    <name type="scientific">Pseudomonas segetis</name>
    <dbReference type="NCBI Taxonomy" id="298908"/>
    <lineage>
        <taxon>Bacteria</taxon>
        <taxon>Pseudomonadati</taxon>
        <taxon>Pseudomonadota</taxon>
        <taxon>Gammaproteobacteria</taxon>
        <taxon>Pseudomonadales</taxon>
        <taxon>Pseudomonadaceae</taxon>
        <taxon>Pseudomonas</taxon>
    </lineage>
</organism>
<accession>A0A239A7W5</accession>
<protein>
    <submittedName>
        <fullName evidence="1">Uncharacterized protein</fullName>
    </submittedName>
</protein>
<sequence length="57" mass="6566">MWMQLPETQSLLPQQQAQARRLMSARQLHPLYGQGDSACYLQPILTVLFLLAIQRIV</sequence>
<dbReference type="Proteomes" id="UP000242915">
    <property type="component" value="Unassembled WGS sequence"/>
</dbReference>